<keyword evidence="1" id="KW-0472">Membrane</keyword>
<evidence type="ECO:0000313" key="3">
    <source>
        <dbReference type="Proteomes" id="UP001496627"/>
    </source>
</evidence>
<evidence type="ECO:0000256" key="1">
    <source>
        <dbReference type="SAM" id="Phobius"/>
    </source>
</evidence>
<dbReference type="RefSeq" id="WP_227705564.1">
    <property type="nucleotide sequence ID" value="NZ_JBEAAL010000034.1"/>
</dbReference>
<protein>
    <recommendedName>
        <fullName evidence="4">ABC transporter permease</fullName>
    </recommendedName>
</protein>
<keyword evidence="1" id="KW-1133">Transmembrane helix</keyword>
<reference evidence="2 3" key="1">
    <citation type="submission" date="2024-05" db="EMBL/GenBank/DDBJ databases">
        <title>Neorhizobium sp. Rsf11, a plant growth promoting and heavy metal resistant PAH-degrader.</title>
        <authorList>
            <person name="Golubev S.N."/>
            <person name="Muratova A.Y."/>
            <person name="Markelova M.I."/>
        </authorList>
    </citation>
    <scope>NUCLEOTIDE SEQUENCE [LARGE SCALE GENOMIC DNA]</scope>
    <source>
        <strain evidence="2 3">Rsf11</strain>
    </source>
</reference>
<feature type="transmembrane region" description="Helical" evidence="1">
    <location>
        <begin position="21"/>
        <end position="41"/>
    </location>
</feature>
<proteinExistence type="predicted"/>
<accession>A0ABV0MAW7</accession>
<sequence>MTSISYRSVLMFMVDGVKRHRAAQVTFLIGSSTFAVFTMFWTGLTFTLSSRYGERAIYRTVVA</sequence>
<comment type="caution">
    <text evidence="2">The sequence shown here is derived from an EMBL/GenBank/DDBJ whole genome shotgun (WGS) entry which is preliminary data.</text>
</comment>
<name>A0ABV0MAW7_9HYPH</name>
<keyword evidence="1" id="KW-0812">Transmembrane</keyword>
<dbReference type="EMBL" id="JBEAAL010000034">
    <property type="protein sequence ID" value="MEQ1409044.1"/>
    <property type="molecule type" value="Genomic_DNA"/>
</dbReference>
<evidence type="ECO:0008006" key="4">
    <source>
        <dbReference type="Google" id="ProtNLM"/>
    </source>
</evidence>
<keyword evidence="3" id="KW-1185">Reference proteome</keyword>
<dbReference type="Proteomes" id="UP001496627">
    <property type="component" value="Unassembled WGS sequence"/>
</dbReference>
<organism evidence="2 3">
    <name type="scientific">Neorhizobium phenanthreniclasticum</name>
    <dbReference type="NCBI Taxonomy" id="3157917"/>
    <lineage>
        <taxon>Bacteria</taxon>
        <taxon>Pseudomonadati</taxon>
        <taxon>Pseudomonadota</taxon>
        <taxon>Alphaproteobacteria</taxon>
        <taxon>Hyphomicrobiales</taxon>
        <taxon>Rhizobiaceae</taxon>
        <taxon>Rhizobium/Agrobacterium group</taxon>
        <taxon>Neorhizobium</taxon>
    </lineage>
</organism>
<evidence type="ECO:0000313" key="2">
    <source>
        <dbReference type="EMBL" id="MEQ1409044.1"/>
    </source>
</evidence>
<gene>
    <name evidence="2" type="ORF">ABK249_29485</name>
</gene>